<evidence type="ECO:0000313" key="2">
    <source>
        <dbReference type="Proteomes" id="UP000225972"/>
    </source>
</evidence>
<proteinExistence type="predicted"/>
<sequence length="137" mass="15707">MQTFDPSYLQEQFPKVFQKKGVFRDAFYGKLVELSPDLAPLFDHSPIAKTHMMERFLFDLVRASSKGSGISDLVQSFAASHSKFRLQPQHFTSCEVAMKHAFATVTHQDQTIPSDAEISFHMFLEIVFHELRKTQVP</sequence>
<protein>
    <recommendedName>
        <fullName evidence="3">Globin</fullName>
    </recommendedName>
</protein>
<reference evidence="2" key="1">
    <citation type="submission" date="2017-05" db="EMBL/GenBank/DDBJ databases">
        <authorList>
            <person name="Rodrigo-Torres L."/>
            <person name="Arahal R. D."/>
            <person name="Lucena T."/>
        </authorList>
    </citation>
    <scope>NUCLEOTIDE SEQUENCE [LARGE SCALE GENOMIC DNA]</scope>
    <source>
        <strain evidence="2">CECT 8649</strain>
    </source>
</reference>
<dbReference type="InterPro" id="IPR009050">
    <property type="entry name" value="Globin-like_sf"/>
</dbReference>
<dbReference type="AlphaFoldDB" id="A0A238J7Q1"/>
<accession>A0A238J7Q1</accession>
<dbReference type="Proteomes" id="UP000225972">
    <property type="component" value="Unassembled WGS sequence"/>
</dbReference>
<dbReference type="GO" id="GO:0020037">
    <property type="term" value="F:heme binding"/>
    <property type="evidence" value="ECO:0007669"/>
    <property type="project" value="InterPro"/>
</dbReference>
<dbReference type="RefSeq" id="WP_099242786.1">
    <property type="nucleotide sequence ID" value="NZ_FXXP01000001.1"/>
</dbReference>
<dbReference type="EMBL" id="FXXP01000001">
    <property type="protein sequence ID" value="SMX26740.1"/>
    <property type="molecule type" value="Genomic_DNA"/>
</dbReference>
<dbReference type="SUPFAM" id="SSF46458">
    <property type="entry name" value="Globin-like"/>
    <property type="match status" value="1"/>
</dbReference>
<dbReference type="Gene3D" id="1.10.490.10">
    <property type="entry name" value="Globins"/>
    <property type="match status" value="1"/>
</dbReference>
<dbReference type="OrthoDB" id="3213438at2"/>
<dbReference type="InterPro" id="IPR012292">
    <property type="entry name" value="Globin/Proto"/>
</dbReference>
<evidence type="ECO:0008006" key="3">
    <source>
        <dbReference type="Google" id="ProtNLM"/>
    </source>
</evidence>
<gene>
    <name evidence="1" type="ORF">TRP8649_00825</name>
</gene>
<keyword evidence="2" id="KW-1185">Reference proteome</keyword>
<organism evidence="1 2">
    <name type="scientific">Pelagimonas phthalicica</name>
    <dbReference type="NCBI Taxonomy" id="1037362"/>
    <lineage>
        <taxon>Bacteria</taxon>
        <taxon>Pseudomonadati</taxon>
        <taxon>Pseudomonadota</taxon>
        <taxon>Alphaproteobacteria</taxon>
        <taxon>Rhodobacterales</taxon>
        <taxon>Roseobacteraceae</taxon>
        <taxon>Pelagimonas</taxon>
    </lineage>
</organism>
<dbReference type="GO" id="GO:0019825">
    <property type="term" value="F:oxygen binding"/>
    <property type="evidence" value="ECO:0007669"/>
    <property type="project" value="InterPro"/>
</dbReference>
<evidence type="ECO:0000313" key="1">
    <source>
        <dbReference type="EMBL" id="SMX26740.1"/>
    </source>
</evidence>
<name>A0A238J7Q1_9RHOB</name>